<keyword evidence="9 17" id="KW-0378">Hydrolase</keyword>
<evidence type="ECO:0000256" key="13">
    <source>
        <dbReference type="ARBA" id="ARBA00023136"/>
    </source>
</evidence>
<feature type="compositionally biased region" description="Polar residues" evidence="18">
    <location>
        <begin position="1306"/>
        <end position="1317"/>
    </location>
</feature>
<dbReference type="GO" id="GO:0004435">
    <property type="term" value="F:phosphatidylinositol-4,5-bisphosphate phospholipase C activity"/>
    <property type="evidence" value="ECO:0007669"/>
    <property type="project" value="UniProtKB-EC"/>
</dbReference>
<feature type="domain" description="PI-PLC Y-box" evidence="21">
    <location>
        <begin position="626"/>
        <end position="739"/>
    </location>
</feature>
<dbReference type="EC" id="3.1.4.11" evidence="17"/>
<dbReference type="InterPro" id="IPR046971">
    <property type="entry name" value="PLC-eta2_EFh"/>
</dbReference>
<feature type="region of interest" description="Disordered" evidence="18">
    <location>
        <begin position="1172"/>
        <end position="1243"/>
    </location>
</feature>
<feature type="compositionally biased region" description="Pro residues" evidence="18">
    <location>
        <begin position="1228"/>
        <end position="1239"/>
    </location>
</feature>
<evidence type="ECO:0000256" key="14">
    <source>
        <dbReference type="ARBA" id="ARBA00023224"/>
    </source>
</evidence>
<dbReference type="FunFam" id="2.60.40.150:FF:000018">
    <property type="entry name" value="Phosphoinositide phospholipase C"/>
    <property type="match status" value="1"/>
</dbReference>
<dbReference type="Gene3D" id="2.30.29.30">
    <property type="entry name" value="Pleckstrin-homology domain (PH domain)/Phosphotyrosine-binding domain (PTB)"/>
    <property type="match status" value="1"/>
</dbReference>
<dbReference type="PROSITE" id="PS50004">
    <property type="entry name" value="C2"/>
    <property type="match status" value="1"/>
</dbReference>
<dbReference type="CDD" id="cd13364">
    <property type="entry name" value="PH_PLC_eta"/>
    <property type="match status" value="1"/>
</dbReference>
<evidence type="ECO:0000256" key="11">
    <source>
        <dbReference type="ARBA" id="ARBA00022963"/>
    </source>
</evidence>
<dbReference type="InterPro" id="IPR001711">
    <property type="entry name" value="PLipase_C_Pinositol-sp_Y"/>
</dbReference>
<dbReference type="CTD" id="9651"/>
<dbReference type="FunFam" id="3.20.20.190:FF:000006">
    <property type="entry name" value="Phosphoinositide phospholipase C"/>
    <property type="match status" value="1"/>
</dbReference>
<evidence type="ECO:0000256" key="7">
    <source>
        <dbReference type="ARBA" id="ARBA00022723"/>
    </source>
</evidence>
<dbReference type="GO" id="GO:0046488">
    <property type="term" value="P:phosphatidylinositol metabolic process"/>
    <property type="evidence" value="ECO:0007669"/>
    <property type="project" value="TreeGrafter"/>
</dbReference>
<dbReference type="SMART" id="SM00054">
    <property type="entry name" value="EFh"/>
    <property type="match status" value="2"/>
</dbReference>
<name>A0A6P6D5A3_OCTDE</name>
<feature type="compositionally biased region" description="Polar residues" evidence="18">
    <location>
        <begin position="981"/>
        <end position="1000"/>
    </location>
</feature>
<evidence type="ECO:0000256" key="17">
    <source>
        <dbReference type="RuleBase" id="RU361133"/>
    </source>
</evidence>
<dbReference type="Pfam" id="PF00388">
    <property type="entry name" value="PI-PLC-X"/>
    <property type="match status" value="1"/>
</dbReference>
<evidence type="ECO:0000256" key="9">
    <source>
        <dbReference type="ARBA" id="ARBA00022801"/>
    </source>
</evidence>
<feature type="compositionally biased region" description="Low complexity" evidence="18">
    <location>
        <begin position="1148"/>
        <end position="1159"/>
    </location>
</feature>
<dbReference type="InterPro" id="IPR028393">
    <property type="entry name" value="PLC-eta2_cat"/>
</dbReference>
<dbReference type="InterPro" id="IPR035892">
    <property type="entry name" value="C2_domain_sf"/>
</dbReference>
<dbReference type="InterPro" id="IPR017946">
    <property type="entry name" value="PLC-like_Pdiesterase_TIM-brl"/>
</dbReference>
<dbReference type="InterPro" id="IPR018247">
    <property type="entry name" value="EF_Hand_1_Ca_BS"/>
</dbReference>
<evidence type="ECO:0000313" key="23">
    <source>
        <dbReference type="Proteomes" id="UP000515203"/>
    </source>
</evidence>
<evidence type="ECO:0000259" key="20">
    <source>
        <dbReference type="PROSITE" id="PS50004"/>
    </source>
</evidence>
<evidence type="ECO:0000256" key="18">
    <source>
        <dbReference type="SAM" id="MobiDB-lite"/>
    </source>
</evidence>
<keyword evidence="11 17" id="KW-0442">Lipid degradation</keyword>
<evidence type="ECO:0000259" key="19">
    <source>
        <dbReference type="PROSITE" id="PS50003"/>
    </source>
</evidence>
<evidence type="ECO:0000259" key="22">
    <source>
        <dbReference type="PROSITE" id="PS50222"/>
    </source>
</evidence>
<dbReference type="InterPro" id="IPR011992">
    <property type="entry name" value="EF-hand-dom_pair"/>
</dbReference>
<dbReference type="PROSITE" id="PS50222">
    <property type="entry name" value="EF_HAND_2"/>
    <property type="match status" value="2"/>
</dbReference>
<evidence type="ECO:0000256" key="10">
    <source>
        <dbReference type="ARBA" id="ARBA00022837"/>
    </source>
</evidence>
<comment type="function">
    <text evidence="16">The production of the second messenger molecules diacylglycerol (DAG) and inositol 1,4,5-trisphosphate (IP3) is mediated by activated phosphatidylinositol-specific phospholipase C enzymes. This phospholipase activity is very sensitive to calcium. May be important for formation and maintenance of the neuronal network in the postnatal brain.</text>
</comment>
<dbReference type="PROSITE" id="PS50003">
    <property type="entry name" value="PH_DOMAIN"/>
    <property type="match status" value="1"/>
</dbReference>
<evidence type="ECO:0000256" key="15">
    <source>
        <dbReference type="ARBA" id="ARBA00023674"/>
    </source>
</evidence>
<keyword evidence="7" id="KW-0479">Metal-binding</keyword>
<evidence type="ECO:0000256" key="1">
    <source>
        <dbReference type="ARBA" id="ARBA00001913"/>
    </source>
</evidence>
<evidence type="ECO:0000256" key="4">
    <source>
        <dbReference type="ARBA" id="ARBA00022475"/>
    </source>
</evidence>
<dbReference type="Pfam" id="PF00168">
    <property type="entry name" value="C2"/>
    <property type="match status" value="1"/>
</dbReference>
<keyword evidence="5" id="KW-0963">Cytoplasm</keyword>
<dbReference type="SMART" id="SM00148">
    <property type="entry name" value="PLCXc"/>
    <property type="match status" value="1"/>
</dbReference>
<dbReference type="FunFam" id="1.10.238.10:FF:000036">
    <property type="entry name" value="Phosphoinositide phospholipase C"/>
    <property type="match status" value="1"/>
</dbReference>
<dbReference type="PROSITE" id="PS50008">
    <property type="entry name" value="PIPLC_Y_DOMAIN"/>
    <property type="match status" value="1"/>
</dbReference>
<dbReference type="GO" id="GO:0005737">
    <property type="term" value="C:cytoplasm"/>
    <property type="evidence" value="ECO:0007669"/>
    <property type="project" value="UniProtKB-SubCell"/>
</dbReference>
<dbReference type="Gene3D" id="2.60.40.150">
    <property type="entry name" value="C2 domain"/>
    <property type="match status" value="1"/>
</dbReference>
<dbReference type="InterPro" id="IPR001192">
    <property type="entry name" value="PI-PLC_fam"/>
</dbReference>
<feature type="compositionally biased region" description="Basic residues" evidence="18">
    <location>
        <begin position="581"/>
        <end position="592"/>
    </location>
</feature>
<evidence type="ECO:0000259" key="21">
    <source>
        <dbReference type="PROSITE" id="PS50008"/>
    </source>
</evidence>
<dbReference type="PANTHER" id="PTHR10336:SF166">
    <property type="entry name" value="1-PHOSPHATIDYLINOSITOL 4,5-BISPHOSPHATE PHOSPHODIESTERASE ETA-2"/>
    <property type="match status" value="1"/>
</dbReference>
<accession>A0A6P6D5A3</accession>
<dbReference type="RefSeq" id="XP_023555252.1">
    <property type="nucleotide sequence ID" value="XM_023699484.1"/>
</dbReference>
<feature type="domain" description="EF-hand" evidence="22">
    <location>
        <begin position="164"/>
        <end position="199"/>
    </location>
</feature>
<keyword evidence="14" id="KW-0807">Transducer</keyword>
<dbReference type="SMART" id="SM00233">
    <property type="entry name" value="PH"/>
    <property type="match status" value="1"/>
</dbReference>
<dbReference type="Pfam" id="PF00387">
    <property type="entry name" value="PI-PLC-Y"/>
    <property type="match status" value="1"/>
</dbReference>
<evidence type="ECO:0000256" key="3">
    <source>
        <dbReference type="ARBA" id="ARBA00004496"/>
    </source>
</evidence>
<keyword evidence="4" id="KW-1003">Cell membrane</keyword>
<dbReference type="PANTHER" id="PTHR10336">
    <property type="entry name" value="PHOSPHOINOSITIDE-SPECIFIC PHOSPHOLIPASE C FAMILY PROTEIN"/>
    <property type="match status" value="1"/>
</dbReference>
<comment type="cofactor">
    <cofactor evidence="1">
        <name>Ca(2+)</name>
        <dbReference type="ChEBI" id="CHEBI:29108"/>
    </cofactor>
</comment>
<keyword evidence="13" id="KW-0472">Membrane</keyword>
<organism evidence="23 24">
    <name type="scientific">Octodon degus</name>
    <name type="common">Degu</name>
    <name type="synonym">Sciurus degus</name>
    <dbReference type="NCBI Taxonomy" id="10160"/>
    <lineage>
        <taxon>Eukaryota</taxon>
        <taxon>Metazoa</taxon>
        <taxon>Chordata</taxon>
        <taxon>Craniata</taxon>
        <taxon>Vertebrata</taxon>
        <taxon>Euteleostomi</taxon>
        <taxon>Mammalia</taxon>
        <taxon>Eutheria</taxon>
        <taxon>Euarchontoglires</taxon>
        <taxon>Glires</taxon>
        <taxon>Rodentia</taxon>
        <taxon>Hystricomorpha</taxon>
        <taxon>Octodontidae</taxon>
        <taxon>Octodon</taxon>
    </lineage>
</organism>
<dbReference type="SUPFAM" id="SSF47473">
    <property type="entry name" value="EF-hand"/>
    <property type="match status" value="1"/>
</dbReference>
<dbReference type="GO" id="GO:0051209">
    <property type="term" value="P:release of sequestered calcium ion into cytosol"/>
    <property type="evidence" value="ECO:0007669"/>
    <property type="project" value="TreeGrafter"/>
</dbReference>
<dbReference type="InterPro" id="IPR002048">
    <property type="entry name" value="EF_hand_dom"/>
</dbReference>
<keyword evidence="8" id="KW-0677">Repeat</keyword>
<evidence type="ECO:0000256" key="8">
    <source>
        <dbReference type="ARBA" id="ARBA00022737"/>
    </source>
</evidence>
<proteinExistence type="predicted"/>
<dbReference type="SMART" id="SM00149">
    <property type="entry name" value="PLCYc"/>
    <property type="match status" value="1"/>
</dbReference>
<dbReference type="SUPFAM" id="SSF49562">
    <property type="entry name" value="C2 domain (Calcium/lipid-binding domain, CaLB)"/>
    <property type="match status" value="1"/>
</dbReference>
<dbReference type="PRINTS" id="PR00390">
    <property type="entry name" value="PHPHLIPASEC"/>
</dbReference>
<feature type="compositionally biased region" description="Basic and acidic residues" evidence="18">
    <location>
        <begin position="547"/>
        <end position="557"/>
    </location>
</feature>
<dbReference type="SUPFAM" id="SSF50729">
    <property type="entry name" value="PH domain-like"/>
    <property type="match status" value="1"/>
</dbReference>
<feature type="compositionally biased region" description="Polar residues" evidence="18">
    <location>
        <begin position="532"/>
        <end position="541"/>
    </location>
</feature>
<dbReference type="CDD" id="cd16221">
    <property type="entry name" value="EFh_PI-PLCeta2"/>
    <property type="match status" value="1"/>
</dbReference>
<feature type="compositionally biased region" description="Basic and acidic residues" evidence="18">
    <location>
        <begin position="1352"/>
        <end position="1375"/>
    </location>
</feature>
<dbReference type="GeneID" id="101587353"/>
<dbReference type="SMART" id="SM00239">
    <property type="entry name" value="C2"/>
    <property type="match status" value="1"/>
</dbReference>
<dbReference type="InterPro" id="IPR001849">
    <property type="entry name" value="PH_domain"/>
</dbReference>
<evidence type="ECO:0000256" key="6">
    <source>
        <dbReference type="ARBA" id="ARBA00022553"/>
    </source>
</evidence>
<feature type="domain" description="EF-hand" evidence="22">
    <location>
        <begin position="200"/>
        <end position="236"/>
    </location>
</feature>
<dbReference type="InterPro" id="IPR000909">
    <property type="entry name" value="PLipase_C_PInositol-sp_X_dom"/>
</dbReference>
<feature type="compositionally biased region" description="Low complexity" evidence="18">
    <location>
        <begin position="1333"/>
        <end position="1351"/>
    </location>
</feature>
<dbReference type="FunFam" id="2.30.29.30:FF:000063">
    <property type="entry name" value="Phosphoinositide phospholipase C"/>
    <property type="match status" value="1"/>
</dbReference>
<dbReference type="GO" id="GO:0005509">
    <property type="term" value="F:calcium ion binding"/>
    <property type="evidence" value="ECO:0007669"/>
    <property type="project" value="InterPro"/>
</dbReference>
<feature type="domain" description="C2" evidence="20">
    <location>
        <begin position="740"/>
        <end position="869"/>
    </location>
</feature>
<dbReference type="PROSITE" id="PS50007">
    <property type="entry name" value="PIPLC_X_DOMAIN"/>
    <property type="match status" value="1"/>
</dbReference>
<dbReference type="GO" id="GO:0005886">
    <property type="term" value="C:plasma membrane"/>
    <property type="evidence" value="ECO:0007669"/>
    <property type="project" value="UniProtKB-SubCell"/>
</dbReference>
<evidence type="ECO:0000256" key="16">
    <source>
        <dbReference type="ARBA" id="ARBA00054490"/>
    </source>
</evidence>
<feature type="compositionally biased region" description="Basic and acidic residues" evidence="18">
    <location>
        <begin position="1135"/>
        <end position="1147"/>
    </location>
</feature>
<feature type="region of interest" description="Disordered" evidence="18">
    <location>
        <begin position="531"/>
        <end position="620"/>
    </location>
</feature>
<feature type="region of interest" description="Disordered" evidence="18">
    <location>
        <begin position="909"/>
        <end position="1159"/>
    </location>
</feature>
<feature type="region of interest" description="Disordered" evidence="18">
    <location>
        <begin position="1270"/>
        <end position="1290"/>
    </location>
</feature>
<dbReference type="Gene3D" id="1.10.238.10">
    <property type="entry name" value="EF-hand"/>
    <property type="match status" value="2"/>
</dbReference>
<evidence type="ECO:0000256" key="12">
    <source>
        <dbReference type="ARBA" id="ARBA00023098"/>
    </source>
</evidence>
<keyword evidence="12 17" id="KW-0443">Lipid metabolism</keyword>
<feature type="compositionally biased region" description="Low complexity" evidence="18">
    <location>
        <begin position="569"/>
        <end position="579"/>
    </location>
</feature>
<dbReference type="InterPro" id="IPR000008">
    <property type="entry name" value="C2_dom"/>
</dbReference>
<dbReference type="Proteomes" id="UP000515203">
    <property type="component" value="Unplaced"/>
</dbReference>
<evidence type="ECO:0000313" key="24">
    <source>
        <dbReference type="RefSeq" id="XP_023555252.1"/>
    </source>
</evidence>
<dbReference type="GO" id="GO:0016042">
    <property type="term" value="P:lipid catabolic process"/>
    <property type="evidence" value="ECO:0007669"/>
    <property type="project" value="UniProtKB-KW"/>
</dbReference>
<evidence type="ECO:0000256" key="2">
    <source>
        <dbReference type="ARBA" id="ARBA00004236"/>
    </source>
</evidence>
<dbReference type="GO" id="GO:0048015">
    <property type="term" value="P:phosphatidylinositol-mediated signaling"/>
    <property type="evidence" value="ECO:0007669"/>
    <property type="project" value="TreeGrafter"/>
</dbReference>
<dbReference type="FunFam" id="3.20.20.190:FF:000002">
    <property type="entry name" value="Phosphoinositide phospholipase C"/>
    <property type="match status" value="1"/>
</dbReference>
<feature type="domain" description="PH" evidence="19">
    <location>
        <begin position="42"/>
        <end position="150"/>
    </location>
</feature>
<dbReference type="SUPFAM" id="SSF51695">
    <property type="entry name" value="PLC-like phosphodiesterases"/>
    <property type="match status" value="1"/>
</dbReference>
<dbReference type="InterPro" id="IPR011993">
    <property type="entry name" value="PH-like_dom_sf"/>
</dbReference>
<gene>
    <name evidence="24" type="primary">Plch2</name>
</gene>
<dbReference type="Gene3D" id="3.20.20.190">
    <property type="entry name" value="Phosphatidylinositol (PI) phosphodiesterase"/>
    <property type="match status" value="2"/>
</dbReference>
<keyword evidence="10" id="KW-0106">Calcium</keyword>
<keyword evidence="23" id="KW-1185">Reference proteome</keyword>
<dbReference type="CDD" id="cd00275">
    <property type="entry name" value="C2_PLC_like"/>
    <property type="match status" value="1"/>
</dbReference>
<evidence type="ECO:0000256" key="5">
    <source>
        <dbReference type="ARBA" id="ARBA00022490"/>
    </source>
</evidence>
<feature type="region of interest" description="Disordered" evidence="18">
    <location>
        <begin position="1306"/>
        <end position="1383"/>
    </location>
</feature>
<dbReference type="CDD" id="cd08633">
    <property type="entry name" value="PI-PLCc_eta2"/>
    <property type="match status" value="1"/>
</dbReference>
<dbReference type="FunFam" id="1.10.238.10:FF:000005">
    <property type="entry name" value="Phosphoinositide phospholipase C"/>
    <property type="match status" value="1"/>
</dbReference>
<dbReference type="Pfam" id="PF16457">
    <property type="entry name" value="PH_12"/>
    <property type="match status" value="1"/>
</dbReference>
<feature type="compositionally biased region" description="Low complexity" evidence="18">
    <location>
        <begin position="1009"/>
        <end position="1024"/>
    </location>
</feature>
<comment type="subcellular location">
    <subcellularLocation>
        <location evidence="2">Cell membrane</location>
    </subcellularLocation>
    <subcellularLocation>
        <location evidence="3">Cytoplasm</location>
    </subcellularLocation>
</comment>
<comment type="catalytic activity">
    <reaction evidence="15">
        <text>a 1,2-diacyl-sn-glycero-3-phospho-(1D-myo-inositol-4,5-bisphosphate) + H2O = 1D-myo-inositol 1,4,5-trisphosphate + a 1,2-diacyl-sn-glycerol + H(+)</text>
        <dbReference type="Rhea" id="RHEA:33179"/>
        <dbReference type="ChEBI" id="CHEBI:15377"/>
        <dbReference type="ChEBI" id="CHEBI:15378"/>
        <dbReference type="ChEBI" id="CHEBI:17815"/>
        <dbReference type="ChEBI" id="CHEBI:58456"/>
        <dbReference type="ChEBI" id="CHEBI:203600"/>
        <dbReference type="EC" id="3.1.4.11"/>
    </reaction>
    <physiologicalReaction direction="left-to-right" evidence="15">
        <dbReference type="Rhea" id="RHEA:33180"/>
    </physiologicalReaction>
</comment>
<keyword evidence="6" id="KW-0597">Phosphoprotein</keyword>
<reference evidence="24" key="1">
    <citation type="submission" date="2025-08" db="UniProtKB">
        <authorList>
            <consortium name="RefSeq"/>
        </authorList>
    </citation>
    <scope>IDENTIFICATION</scope>
</reference>
<dbReference type="Pfam" id="PF13499">
    <property type="entry name" value="EF-hand_7"/>
    <property type="match status" value="1"/>
</dbReference>
<dbReference type="PROSITE" id="PS00018">
    <property type="entry name" value="EF_HAND_1"/>
    <property type="match status" value="1"/>
</dbReference>
<protein>
    <recommendedName>
        <fullName evidence="17">Phosphoinositide phospholipase C</fullName>
        <ecNumber evidence="17">3.1.4.11</ecNumber>
    </recommendedName>
</protein>
<sequence length="1413" mass="154412">MAPPPPGPLIPAPLPEDPGPALESRWLFLSANVLPVVERCMSVMQEGTQMVKLRGSSKGLVRFYYLDEHRSCLRWRPSRKNEKAKISIDSIQEVSEGRQSEIFQRYPDGSFDPNCCFSIYYGSHRESLDLVSPSGDEARTWVTGLRYLIAGISDEDSLARRQRTRDQWLKQTFDEADKNGDGSLSIGEVLQLLHKLNVNLPRQRVKQMFREADTDDRQGMLGFEEFCAFYKVMSTRRDLYLLLLTYSNHKDHLDAADLQRFLEVEQKMQGVTLEGCRGIIEQFEPCPENKSKGVLGIDGFTNYARSPAGDIFNPEHHGVHQDMTQPLSHYFITSSHNTYLVGDQLTSQSRADMYARVLQAGCRCVEVDCWDGPDGEPIVHHGYTLTSKILFKDVIETINKYAFLKNEYPVILSIENHCCVAQQKKMAQYLSDILGDKLDLSALSSEDATMLPSPQMLRGKVLVKGKKLPANISEDAEEGEVSDEDSADEIDEDCKLLNGDASTNRKRVENIAKKKLDSLIKESKIRDCEDPNNFTVATMSPSGKLGHRADAKKSKAEEDVESGEDAGASSRSSRLLMSSFTKRKRKGNKLKKVASMEEGDEDPDSPGSQSRGTARQKKTVKLSRALSDLVKYTKSVGSHDVETEVASSWQVSSFSETKAHQILQQKPAQYLRFNQRQLSRIYPSSYRVDSSNYNPQPFWNAGCQMVALNYQSEGRMLQLNRAKFSANGDCGYVLKPPCMCQGFFNPNSEDPLPGQLKKQLALRIISGQQLPKPRDSMLGDRGEIIDPFVEVEVIGLPVDCSKEQTRVVDDNGFNPMWEETLVFTVHMPEIALVRFLVWDHDPIGRDFIGQRTLAFSSMMPGYRHVYLEGMEEASIFVHVAISDISGKAKQALGLKGLFLRGAKPGSLDSHVAGQPLPRASVSQRLLRRTASAPTKSQKPGRKGFPELVLGTRDMGCEGTANDVVPPGPGPTLETPAHDGLGSSNSRDARPFSTTQRSISPLCSLEPIAEEPALGPGAPALAATPTSPPRGRPQSSPQTVRVPPGPLQLRTRGQGDNEKAPIKLLNSGSPGEACDGTTGSQPAGRSQPRALGLLPGVRRAKSEGQVPLESPGIWQQLAGPSPTPAIYSDATGSDRIWQRLEPGSHRDSVSSSSSMSSSDTVIDLSLTSLGLGRSRESLAGNPLGRLPPRPCSASTVRPDRPPVTKSKSNPNLRAAGQPPPASDALRPRPLAPRLPGPRPRPSWGGLALVGLQDCPVAAKSKSLGDLTADDFTPSFEGGSHSLGRSLGPPGRVRRDALTEQLRWLTGFQQAGDITSPTSLGPAGEGGPGGPSFLRRSSSRSQSRVRAIASRARQAQERQQRLRGLDPRAPPEEERGTPEGACSVGREVCMDATGLPKGAPEQVPGAADSLLLLRL</sequence>